<name>A0ABR1Y212_9PEZI</name>
<feature type="compositionally biased region" description="Basic and acidic residues" evidence="1">
    <location>
        <begin position="106"/>
        <end position="122"/>
    </location>
</feature>
<evidence type="ECO:0000313" key="2">
    <source>
        <dbReference type="EMBL" id="KAK8175098.1"/>
    </source>
</evidence>
<dbReference type="EMBL" id="JBBWUH010000002">
    <property type="protein sequence ID" value="KAK8175098.1"/>
    <property type="molecule type" value="Genomic_DNA"/>
</dbReference>
<gene>
    <name evidence="2" type="ORF">IWX90DRAFT_496837</name>
</gene>
<sequence length="157" mass="17521">MVSTTFNSYLHTVDADSAALMLQLQLEDINCLFNASKGKARVGEVSDQEVALQLCQEDIEASMGILQDRQMSQSIIHAQQTDRHILSELAEQEELAANDRNLAYRLDGRRPEPKPSDCRPSQEEPVDEVDGAARLKGLCREILCGRSRFCNFGRPNA</sequence>
<accession>A0ABR1Y212</accession>
<evidence type="ECO:0000313" key="3">
    <source>
        <dbReference type="Proteomes" id="UP001456524"/>
    </source>
</evidence>
<comment type="caution">
    <text evidence="2">The sequence shown here is derived from an EMBL/GenBank/DDBJ whole genome shotgun (WGS) entry which is preliminary data.</text>
</comment>
<evidence type="ECO:0000256" key="1">
    <source>
        <dbReference type="SAM" id="MobiDB-lite"/>
    </source>
</evidence>
<protein>
    <submittedName>
        <fullName evidence="2">Uncharacterized protein</fullName>
    </submittedName>
</protein>
<reference evidence="2 3" key="1">
    <citation type="journal article" date="2022" name="G3 (Bethesda)">
        <title>Enemy or ally: a genomic approach to elucidate the lifestyle of Phyllosticta citrichinaensis.</title>
        <authorList>
            <person name="Buijs V.A."/>
            <person name="Groenewald J.Z."/>
            <person name="Haridas S."/>
            <person name="LaButti K.M."/>
            <person name="Lipzen A."/>
            <person name="Martin F.M."/>
            <person name="Barry K."/>
            <person name="Grigoriev I.V."/>
            <person name="Crous P.W."/>
            <person name="Seidl M.F."/>
        </authorList>
    </citation>
    <scope>NUCLEOTIDE SEQUENCE [LARGE SCALE GENOMIC DNA]</scope>
    <source>
        <strain evidence="2 3">CBS 129764</strain>
    </source>
</reference>
<proteinExistence type="predicted"/>
<feature type="region of interest" description="Disordered" evidence="1">
    <location>
        <begin position="106"/>
        <end position="127"/>
    </location>
</feature>
<dbReference type="Proteomes" id="UP001456524">
    <property type="component" value="Unassembled WGS sequence"/>
</dbReference>
<keyword evidence="3" id="KW-1185">Reference proteome</keyword>
<organism evidence="2 3">
    <name type="scientific">Phyllosticta citrichinensis</name>
    <dbReference type="NCBI Taxonomy" id="1130410"/>
    <lineage>
        <taxon>Eukaryota</taxon>
        <taxon>Fungi</taxon>
        <taxon>Dikarya</taxon>
        <taxon>Ascomycota</taxon>
        <taxon>Pezizomycotina</taxon>
        <taxon>Dothideomycetes</taxon>
        <taxon>Dothideomycetes incertae sedis</taxon>
        <taxon>Botryosphaeriales</taxon>
        <taxon>Phyllostictaceae</taxon>
        <taxon>Phyllosticta</taxon>
    </lineage>
</organism>